<dbReference type="PANTHER" id="PTHR44086:SF13">
    <property type="entry name" value="THIOSULFATE SULFURTRANSFERASE PSPE"/>
    <property type="match status" value="1"/>
</dbReference>
<dbReference type="PROSITE" id="PS50206">
    <property type="entry name" value="RHODANESE_3"/>
    <property type="match status" value="1"/>
</dbReference>
<dbReference type="SUPFAM" id="SSF52821">
    <property type="entry name" value="Rhodanese/Cell cycle control phosphatase"/>
    <property type="match status" value="1"/>
</dbReference>
<organism evidence="2">
    <name type="scientific">Telmatobacter sp. DSM 110680</name>
    <dbReference type="NCBI Taxonomy" id="3036704"/>
    <lineage>
        <taxon>Bacteria</taxon>
        <taxon>Pseudomonadati</taxon>
        <taxon>Acidobacteriota</taxon>
        <taxon>Terriglobia</taxon>
        <taxon>Terriglobales</taxon>
        <taxon>Acidobacteriaceae</taxon>
        <taxon>Telmatobacter</taxon>
    </lineage>
</organism>
<dbReference type="Gene3D" id="3.40.250.10">
    <property type="entry name" value="Rhodanese-like domain"/>
    <property type="match status" value="1"/>
</dbReference>
<dbReference type="Pfam" id="PF00581">
    <property type="entry name" value="Rhodanese"/>
    <property type="match status" value="1"/>
</dbReference>
<dbReference type="AlphaFoldDB" id="A0AAU7DNT5"/>
<protein>
    <submittedName>
        <fullName evidence="2">Rhodanese-like domain-containing protein</fullName>
    </submittedName>
</protein>
<dbReference type="EMBL" id="CP121196">
    <property type="protein sequence ID" value="XBH18421.1"/>
    <property type="molecule type" value="Genomic_DNA"/>
</dbReference>
<accession>A0AAU7DNT5</accession>
<evidence type="ECO:0000313" key="2">
    <source>
        <dbReference type="EMBL" id="XBH18421.1"/>
    </source>
</evidence>
<gene>
    <name evidence="2" type="ORF">P8935_03585</name>
</gene>
<dbReference type="RefSeq" id="WP_348263646.1">
    <property type="nucleotide sequence ID" value="NZ_CP121196.1"/>
</dbReference>
<sequence>MSWVPFGVVLVLAIGYISMKRSGQISSKEASEFLRNGAMVIDVRSLDEFESGHIMQAHNIPLDKVEMMALSVIRDRNKVLLLHCSTGVRSNLAKKKLMDMGFKNAYNLGSYERARKIVTNQ</sequence>
<feature type="domain" description="Rhodanese" evidence="1">
    <location>
        <begin position="34"/>
        <end position="120"/>
    </location>
</feature>
<dbReference type="PANTHER" id="PTHR44086">
    <property type="entry name" value="THIOSULFATE SULFURTRANSFERASE RDL2, MITOCHONDRIAL-RELATED"/>
    <property type="match status" value="1"/>
</dbReference>
<dbReference type="InterPro" id="IPR001763">
    <property type="entry name" value="Rhodanese-like_dom"/>
</dbReference>
<proteinExistence type="predicted"/>
<name>A0AAU7DNT5_9BACT</name>
<dbReference type="GO" id="GO:0004792">
    <property type="term" value="F:thiosulfate-cyanide sulfurtransferase activity"/>
    <property type="evidence" value="ECO:0007669"/>
    <property type="project" value="TreeGrafter"/>
</dbReference>
<reference evidence="2" key="1">
    <citation type="submission" date="2023-03" db="EMBL/GenBank/DDBJ databases">
        <title>Edaphobacter sp.</title>
        <authorList>
            <person name="Huber K.J."/>
            <person name="Papendorf J."/>
            <person name="Pilke C."/>
            <person name="Bunk B."/>
            <person name="Sproeer C."/>
            <person name="Pester M."/>
        </authorList>
    </citation>
    <scope>NUCLEOTIDE SEQUENCE</scope>
    <source>
        <strain evidence="2">DSM 110680</strain>
    </source>
</reference>
<evidence type="ECO:0000259" key="1">
    <source>
        <dbReference type="PROSITE" id="PS50206"/>
    </source>
</evidence>
<dbReference type="SMART" id="SM00450">
    <property type="entry name" value="RHOD"/>
    <property type="match status" value="1"/>
</dbReference>
<dbReference type="InterPro" id="IPR036873">
    <property type="entry name" value="Rhodanese-like_dom_sf"/>
</dbReference>
<dbReference type="CDD" id="cd00158">
    <property type="entry name" value="RHOD"/>
    <property type="match status" value="1"/>
</dbReference>